<evidence type="ECO:0008006" key="3">
    <source>
        <dbReference type="Google" id="ProtNLM"/>
    </source>
</evidence>
<dbReference type="EMBL" id="MEVT01000017">
    <property type="protein sequence ID" value="OGC62493.1"/>
    <property type="molecule type" value="Genomic_DNA"/>
</dbReference>
<name>A0A1F4W0C7_UNCKA</name>
<dbReference type="Proteomes" id="UP000176614">
    <property type="component" value="Unassembled WGS sequence"/>
</dbReference>
<accession>A0A1F4W0C7</accession>
<evidence type="ECO:0000313" key="1">
    <source>
        <dbReference type="EMBL" id="OGC62493.1"/>
    </source>
</evidence>
<protein>
    <recommendedName>
        <fullName evidence="3">Transcriptional coactivator p15 (PC4) C-terminal domain-containing protein</fullName>
    </recommendedName>
</protein>
<sequence>MTEERKKPLKSFAVGPLSVAMWENPANDGSDRTFRSVTISKAYFDKKENEWDRQSVSINLTEVGCMTELLKRMQEAVVNDGVPF</sequence>
<gene>
    <name evidence="1" type="ORF">A2264_01155</name>
</gene>
<organism evidence="1 2">
    <name type="scientific">candidate division WWE3 bacterium RIFOXYA2_FULL_46_9</name>
    <dbReference type="NCBI Taxonomy" id="1802636"/>
    <lineage>
        <taxon>Bacteria</taxon>
        <taxon>Katanobacteria</taxon>
    </lineage>
</organism>
<dbReference type="AlphaFoldDB" id="A0A1F4W0C7"/>
<proteinExistence type="predicted"/>
<comment type="caution">
    <text evidence="1">The sequence shown here is derived from an EMBL/GenBank/DDBJ whole genome shotgun (WGS) entry which is preliminary data.</text>
</comment>
<reference evidence="1 2" key="1">
    <citation type="journal article" date="2016" name="Nat. Commun.">
        <title>Thousands of microbial genomes shed light on interconnected biogeochemical processes in an aquifer system.</title>
        <authorList>
            <person name="Anantharaman K."/>
            <person name="Brown C.T."/>
            <person name="Hug L.A."/>
            <person name="Sharon I."/>
            <person name="Castelle C.J."/>
            <person name="Probst A.J."/>
            <person name="Thomas B.C."/>
            <person name="Singh A."/>
            <person name="Wilkins M.J."/>
            <person name="Karaoz U."/>
            <person name="Brodie E.L."/>
            <person name="Williams K.H."/>
            <person name="Hubbard S.S."/>
            <person name="Banfield J.F."/>
        </authorList>
    </citation>
    <scope>NUCLEOTIDE SEQUENCE [LARGE SCALE GENOMIC DNA]</scope>
</reference>
<evidence type="ECO:0000313" key="2">
    <source>
        <dbReference type="Proteomes" id="UP000176614"/>
    </source>
</evidence>